<feature type="compositionally biased region" description="Basic and acidic residues" evidence="1">
    <location>
        <begin position="718"/>
        <end position="734"/>
    </location>
</feature>
<sequence length="1335" mass="145057">MSAINEAHAPSQPANLPNSPRPRRATTQSGGKVEAASAYKDQRNPGGITPYETRPKKWQDEEERYSLYYYPLPRPRNLTDNALGGTKNLAARTITTYDDDGLGSAPTASPAKPLQPSRASNMSHRAALNETRIVSPGLWTPSQGTILVPATPPPPPRDDTQTTPQNAPPVANAALTPMVIDDTLDLQAMAPLLGAAQLYDQATPGAQDPGQQSYDAENIAAVMRHIAASPPSNPAAQHAGYLQWQAAVPLHVRAFHGLGPQQPQPPPMATTAPAPLNEHNLNRGAAGSGNAGVPIWAEYASNGVPPPAISSTTGVPQAATPTHATLANAHPLSSSPLSFDWNSPTPRGPRASNNAATIAGARGGGLPASPTLALADARRSARASTVHATDESSNPTNAATTLRPRDATSDVAHDDQNGAQAQAPGEREATTQRRTEDAATQERTREAAEDPGPTGVNANANAIATTNAGAGVSTATGSRENTDARTAASTSASVDAMTAAHTATTVDASNAASMAATTGAGISTGEGSSTVHNPHGERLCFPTSLDDHPTARKRSWPGSPNQEDIRRSMRRPRRLDPTQQLAPDAPPSAPSDGSNPWRSSRREAGLGREFYGCDEGFFFAPVASSTPPPRFVPDIDNRTPLGHSALHSTRRLRSEANSGARGCPDANGRAPVGNTTSEPAAAMAPARPQPMIVDSAPDEQPSPSPTAPKQNKGKQRAAARDHEAEENDEGHPEPEENGWDEADLLEARRRSLRQELPHGSHSLTAEAGPSRHAERWTRHNSRRTTERGGRGELTSQPPQSTHQQDYYRARSAFLPLRNTRAAEYLADAARRERSRTPPLTQRPPPLRTSQSRTYEMLSPEAPSNRGPQILPTRQEDDAWMESVDDRRLETGSCDEAEEEPALIDESWNEDGEIVPTALRADEHLDDDHPTEPPRAGFPRIHRDDPETATRGMANEWVREIWADPPNTDVLVEVFNYRYTENDAHNRRIADLLRWAFEQMSGETDFDVVPPEPAEGPARKARDRPTTWAIRGLPGRCVASAVERGVWSFRAITFIATPRAVTLPSWLLMLEGFLTDNATKIRDAVLRVLREDTMWEWIAEMVSINPDFAGMHVDEAVERVLASVRIDTFQLSNGNYIANVYVGRSPTRSMREWRRWAAALRARRYPSFTNGAGRVRYIAPCAGCKSVNHLTHLCPYPKTRGWNGPTSGKGVFDEKHWDDEEDERGAGLQRWPHDGQRERRERRDFGLRGSTQRDGRQNETRRNGGQHEPRRNGRQHDNRRDERQHDARRGGPGSGSGSSTGSHRNTHQGSSSRQRGGPSTRGKKGPGRGFGDDRRL</sequence>
<evidence type="ECO:0000313" key="3">
    <source>
        <dbReference type="Proteomes" id="UP000256964"/>
    </source>
</evidence>
<dbReference type="Proteomes" id="UP000256964">
    <property type="component" value="Unassembled WGS sequence"/>
</dbReference>
<feature type="compositionally biased region" description="Basic and acidic residues" evidence="1">
    <location>
        <begin position="425"/>
        <end position="448"/>
    </location>
</feature>
<feature type="region of interest" description="Disordered" evidence="1">
    <location>
        <begin position="256"/>
        <end position="287"/>
    </location>
</feature>
<protein>
    <submittedName>
        <fullName evidence="2">Uncharacterized protein</fullName>
    </submittedName>
</protein>
<feature type="region of interest" description="Disordered" evidence="1">
    <location>
        <begin position="328"/>
        <end position="494"/>
    </location>
</feature>
<feature type="region of interest" description="Disordered" evidence="1">
    <location>
        <begin position="629"/>
        <end position="739"/>
    </location>
</feature>
<feature type="compositionally biased region" description="Low complexity" evidence="1">
    <location>
        <begin position="484"/>
        <end position="494"/>
    </location>
</feature>
<feature type="region of interest" description="Disordered" evidence="1">
    <location>
        <begin position="922"/>
        <end position="946"/>
    </location>
</feature>
<dbReference type="OrthoDB" id="2803824at2759"/>
<feature type="compositionally biased region" description="Polar residues" evidence="1">
    <location>
        <begin position="328"/>
        <end position="356"/>
    </location>
</feature>
<organism evidence="2 3">
    <name type="scientific">Lentinus brumalis</name>
    <dbReference type="NCBI Taxonomy" id="2498619"/>
    <lineage>
        <taxon>Eukaryota</taxon>
        <taxon>Fungi</taxon>
        <taxon>Dikarya</taxon>
        <taxon>Basidiomycota</taxon>
        <taxon>Agaricomycotina</taxon>
        <taxon>Agaricomycetes</taxon>
        <taxon>Polyporales</taxon>
        <taxon>Polyporaceae</taxon>
        <taxon>Lentinus</taxon>
    </lineage>
</organism>
<feature type="region of interest" description="Disordered" evidence="1">
    <location>
        <begin position="1194"/>
        <end position="1335"/>
    </location>
</feature>
<feature type="compositionally biased region" description="Low complexity" evidence="1">
    <location>
        <begin position="1308"/>
        <end position="1319"/>
    </location>
</feature>
<evidence type="ECO:0000313" key="2">
    <source>
        <dbReference type="EMBL" id="RDX44184.1"/>
    </source>
</evidence>
<feature type="compositionally biased region" description="Low complexity" evidence="1">
    <location>
        <begin position="679"/>
        <end position="691"/>
    </location>
</feature>
<feature type="region of interest" description="Disordered" evidence="1">
    <location>
        <begin position="755"/>
        <end position="804"/>
    </location>
</feature>
<feature type="compositionally biased region" description="Basic and acidic residues" evidence="1">
    <location>
        <begin position="1230"/>
        <end position="1288"/>
    </location>
</feature>
<reference evidence="2 3" key="1">
    <citation type="journal article" date="2018" name="Biotechnol. Biofuels">
        <title>Integrative visual omics of the white-rot fungus Polyporus brumalis exposes the biotechnological potential of its oxidative enzymes for delignifying raw plant biomass.</title>
        <authorList>
            <person name="Miyauchi S."/>
            <person name="Rancon A."/>
            <person name="Drula E."/>
            <person name="Hage H."/>
            <person name="Chaduli D."/>
            <person name="Favel A."/>
            <person name="Grisel S."/>
            <person name="Henrissat B."/>
            <person name="Herpoel-Gimbert I."/>
            <person name="Ruiz-Duenas F.J."/>
            <person name="Chevret D."/>
            <person name="Hainaut M."/>
            <person name="Lin J."/>
            <person name="Wang M."/>
            <person name="Pangilinan J."/>
            <person name="Lipzen A."/>
            <person name="Lesage-Meessen L."/>
            <person name="Navarro D."/>
            <person name="Riley R."/>
            <person name="Grigoriev I.V."/>
            <person name="Zhou S."/>
            <person name="Raouche S."/>
            <person name="Rosso M.N."/>
        </authorList>
    </citation>
    <scope>NUCLEOTIDE SEQUENCE [LARGE SCALE GENOMIC DNA]</scope>
    <source>
        <strain evidence="2 3">BRFM 1820</strain>
    </source>
</reference>
<proteinExistence type="predicted"/>
<feature type="compositionally biased region" description="Basic and acidic residues" evidence="1">
    <location>
        <begin position="922"/>
        <end position="931"/>
    </location>
</feature>
<feature type="compositionally biased region" description="Polar residues" evidence="1">
    <location>
        <begin position="793"/>
        <end position="804"/>
    </location>
</feature>
<feature type="region of interest" description="Disordered" evidence="1">
    <location>
        <begin position="519"/>
        <end position="601"/>
    </location>
</feature>
<dbReference type="EMBL" id="KZ857453">
    <property type="protein sequence ID" value="RDX44184.1"/>
    <property type="molecule type" value="Genomic_DNA"/>
</dbReference>
<feature type="compositionally biased region" description="Basic and acidic residues" evidence="1">
    <location>
        <begin position="769"/>
        <end position="790"/>
    </location>
</feature>
<feature type="region of interest" description="Disordered" evidence="1">
    <location>
        <begin position="828"/>
        <end position="877"/>
    </location>
</feature>
<accession>A0A371CV79</accession>
<feature type="region of interest" description="Disordered" evidence="1">
    <location>
        <begin position="1"/>
        <end position="60"/>
    </location>
</feature>
<feature type="compositionally biased region" description="Basic and acidic residues" evidence="1">
    <location>
        <begin position="403"/>
        <end position="416"/>
    </location>
</feature>
<gene>
    <name evidence="2" type="ORF">OH76DRAFT_1421504</name>
</gene>
<evidence type="ECO:0000256" key="1">
    <source>
        <dbReference type="SAM" id="MobiDB-lite"/>
    </source>
</evidence>
<keyword evidence="3" id="KW-1185">Reference proteome</keyword>
<feature type="compositionally biased region" description="Low complexity" evidence="1">
    <location>
        <begin position="454"/>
        <end position="472"/>
    </location>
</feature>
<name>A0A371CV79_9APHY</name>
<feature type="compositionally biased region" description="Polar residues" evidence="1">
    <location>
        <begin position="391"/>
        <end position="400"/>
    </location>
</feature>